<accession>A0A1W5QGC8</accession>
<evidence type="ECO:0000313" key="2">
    <source>
        <dbReference type="EMBL" id="AQL10472.1"/>
    </source>
</evidence>
<keyword evidence="2" id="KW-0689">Ribosomal protein</keyword>
<evidence type="ECO:0000256" key="1">
    <source>
        <dbReference type="ARBA" id="ARBA00006242"/>
    </source>
</evidence>
<dbReference type="RefSeq" id="YP_009370746.1">
    <property type="nucleotide sequence ID" value="NC_034794.1"/>
</dbReference>
<dbReference type="PANTHER" id="PTHR12534:SF0">
    <property type="entry name" value="SMALL RIBOSOMAL SUBUNIT PROTEIN US2M"/>
    <property type="match status" value="1"/>
</dbReference>
<dbReference type="HAMAP" id="MF_00291_B">
    <property type="entry name" value="Ribosomal_uS2_B"/>
    <property type="match status" value="1"/>
</dbReference>
<dbReference type="GO" id="GO:0005763">
    <property type="term" value="C:mitochondrial small ribosomal subunit"/>
    <property type="evidence" value="ECO:0007669"/>
    <property type="project" value="TreeGrafter"/>
</dbReference>
<gene>
    <name evidence="2" type="primary">rps2</name>
</gene>
<dbReference type="PRINTS" id="PR00395">
    <property type="entry name" value="RIBOSOMALS2"/>
</dbReference>
<protein>
    <submittedName>
        <fullName evidence="2">Ribosomal protein S2</fullName>
    </submittedName>
</protein>
<comment type="similarity">
    <text evidence="1">Belongs to the universal ribosomal protein uS2 family.</text>
</comment>
<dbReference type="CDD" id="cd01425">
    <property type="entry name" value="RPS2"/>
    <property type="match status" value="1"/>
</dbReference>
<dbReference type="InterPro" id="IPR001865">
    <property type="entry name" value="Ribosomal_uS2"/>
</dbReference>
<proteinExistence type="inferred from homology"/>
<dbReference type="Gene3D" id="3.40.50.10490">
    <property type="entry name" value="Glucose-6-phosphate isomerase like protein, domain 1"/>
    <property type="match status" value="1"/>
</dbReference>
<dbReference type="SUPFAM" id="SSF52313">
    <property type="entry name" value="Ribosomal protein S2"/>
    <property type="match status" value="1"/>
</dbReference>
<sequence length="330" mass="39568">MISSLFTQLVHLGVHVGTPKFQWNPNLSLYLLGKKNHTFIFDIRYTLLFLRKALNFVRFLSKSHGILLFVNCDFDTSPFTYLIKMIARRCNQPVISSNWMSGFLTNWRHVVKKIINSLLLSRNKGKNKQKTGNIRAIFIKILYLTSHRRADVLLQDHIKTLQKYYKFFFFFVHFKLTKRIPDAMVLFNSSRSKLPINEFRSLRLPIISTIDSDSMHQHIAYPITSNDDSVVGNAFYCHLFCRAYSEGRFLKLLNFYPRLKRLGQNKSRRFRLLRKKYRRKRFRIRSTTQEILNYVIKRRLNKIVRKRKKRWTTRLVKKRKIPLNRIPFSK</sequence>
<dbReference type="EMBL" id="KY379823">
    <property type="protein sequence ID" value="AQL10472.1"/>
    <property type="molecule type" value="Genomic_DNA"/>
</dbReference>
<dbReference type="GeneID" id="32888049"/>
<name>A0A1W5QGC8_9EUKA</name>
<dbReference type="PANTHER" id="PTHR12534">
    <property type="entry name" value="30S RIBOSOMAL PROTEIN S2 PROKARYOTIC AND ORGANELLAR"/>
    <property type="match status" value="1"/>
</dbReference>
<organism evidence="2">
    <name type="scientific">Eukaryota sp. BB2</name>
    <dbReference type="NCBI Taxonomy" id="1949062"/>
    <lineage>
        <taxon>Eukaryota</taxon>
    </lineage>
</organism>
<dbReference type="Pfam" id="PF00318">
    <property type="entry name" value="Ribosomal_S2"/>
    <property type="match status" value="1"/>
</dbReference>
<keyword evidence="2" id="KW-0496">Mitochondrion</keyword>
<keyword evidence="2" id="KW-0687">Ribonucleoprotein</keyword>
<dbReference type="InterPro" id="IPR005706">
    <property type="entry name" value="Ribosomal_uS2_bac/mit/plastid"/>
</dbReference>
<geneLocation type="mitochondrion" evidence="2"/>
<dbReference type="AlphaFoldDB" id="A0A1W5QGC8"/>
<dbReference type="GO" id="GO:0006412">
    <property type="term" value="P:translation"/>
    <property type="evidence" value="ECO:0007669"/>
    <property type="project" value="InterPro"/>
</dbReference>
<dbReference type="InterPro" id="IPR023591">
    <property type="entry name" value="Ribosomal_uS2_flav_dom_sf"/>
</dbReference>
<dbReference type="NCBIfam" id="TIGR01011">
    <property type="entry name" value="rpsB_bact"/>
    <property type="match status" value="1"/>
</dbReference>
<dbReference type="GO" id="GO:0003735">
    <property type="term" value="F:structural constituent of ribosome"/>
    <property type="evidence" value="ECO:0007669"/>
    <property type="project" value="InterPro"/>
</dbReference>
<reference evidence="2" key="1">
    <citation type="journal article" date="2017" name="Genome Biol. Evol.">
        <title>Mitochondrial Genome Evolution and a Novel RNA Editing System in Deep-Branching Heteroloboseids.</title>
        <authorList>
            <person name="Yang J."/>
            <person name="Harding T."/>
            <person name="Kamikawa R."/>
            <person name="Simpson A.G.B."/>
            <person name="Roger A.J."/>
        </authorList>
    </citation>
    <scope>NUCLEOTIDE SEQUENCE</scope>
</reference>